<dbReference type="AlphaFoldDB" id="A0A5D4GTP5"/>
<proteinExistence type="predicted"/>
<dbReference type="PANTHER" id="PTHR32251:SF17">
    <property type="entry name" value="STEROID 5-ALPHA REDUCTASE C-TERMINAL DOMAIN-CONTAINING PROTEIN"/>
    <property type="match status" value="1"/>
</dbReference>
<accession>A0A5D4GTP5</accession>
<dbReference type="GO" id="GO:0016020">
    <property type="term" value="C:membrane"/>
    <property type="evidence" value="ECO:0007669"/>
    <property type="project" value="TreeGrafter"/>
</dbReference>
<feature type="transmembrane region" description="Helical" evidence="1">
    <location>
        <begin position="144"/>
        <end position="164"/>
    </location>
</feature>
<dbReference type="Pfam" id="PF06966">
    <property type="entry name" value="DUF1295"/>
    <property type="match status" value="1"/>
</dbReference>
<dbReference type="Gene3D" id="1.20.120.1630">
    <property type="match status" value="1"/>
</dbReference>
<feature type="transmembrane region" description="Helical" evidence="1">
    <location>
        <begin position="33"/>
        <end position="52"/>
    </location>
</feature>
<sequence>MSVATLFIAVAVALSAVMALAALAVIRGAKSGWVDAVWSFLVGAAGVTVALVPVEGWDGDSVRSVMVATLAGLWSLRLGLHIVARTKGGGEDPRYAALKEEWGEEWRTRMFSFLQIQAAAALLLAGAIFLAARNPAPGLQWSDIVGVLILMAAVVGEGVADAQLTRFRSENRGKGKVCDTGLWALSRHPNYFFQWLGWTGYAVIAIGPDGMWIWGWAALAGPLFMYWLLVYASGIPPLEEHMMRSRGPAYAEYRRRVNAFWPGPQLKETPT</sequence>
<dbReference type="PANTHER" id="PTHR32251">
    <property type="entry name" value="3-OXO-5-ALPHA-STEROID 4-DEHYDROGENASE"/>
    <property type="match status" value="1"/>
</dbReference>
<dbReference type="PROSITE" id="PS50244">
    <property type="entry name" value="S5A_REDUCTASE"/>
    <property type="match status" value="1"/>
</dbReference>
<evidence type="ECO:0000256" key="1">
    <source>
        <dbReference type="SAM" id="Phobius"/>
    </source>
</evidence>
<comment type="caution">
    <text evidence="2">The sequence shown here is derived from an EMBL/GenBank/DDBJ whole genome shotgun (WGS) entry which is preliminary data.</text>
</comment>
<keyword evidence="1" id="KW-0472">Membrane</keyword>
<gene>
    <name evidence="2" type="ORF">FY036_18215</name>
</gene>
<dbReference type="Proteomes" id="UP000323258">
    <property type="component" value="Unassembled WGS sequence"/>
</dbReference>
<dbReference type="InterPro" id="IPR010721">
    <property type="entry name" value="UstE-like"/>
</dbReference>
<keyword evidence="1" id="KW-0812">Transmembrane</keyword>
<feature type="transmembrane region" description="Helical" evidence="1">
    <location>
        <begin position="111"/>
        <end position="132"/>
    </location>
</feature>
<feature type="transmembrane region" description="Helical" evidence="1">
    <location>
        <begin position="6"/>
        <end position="26"/>
    </location>
</feature>
<feature type="transmembrane region" description="Helical" evidence="1">
    <location>
        <begin position="64"/>
        <end position="84"/>
    </location>
</feature>
<keyword evidence="1" id="KW-1133">Transmembrane helix</keyword>
<organism evidence="2 3">
    <name type="scientific">Neoaquamicrobium microcysteis</name>
    <dbReference type="NCBI Taxonomy" id="2682781"/>
    <lineage>
        <taxon>Bacteria</taxon>
        <taxon>Pseudomonadati</taxon>
        <taxon>Pseudomonadota</taxon>
        <taxon>Alphaproteobacteria</taxon>
        <taxon>Hyphomicrobiales</taxon>
        <taxon>Phyllobacteriaceae</taxon>
        <taxon>Neoaquamicrobium</taxon>
    </lineage>
</organism>
<dbReference type="EMBL" id="VSZS01000066">
    <property type="protein sequence ID" value="TYR30645.1"/>
    <property type="molecule type" value="Genomic_DNA"/>
</dbReference>
<reference evidence="2 3" key="1">
    <citation type="submission" date="2019-08" db="EMBL/GenBank/DDBJ databases">
        <authorList>
            <person name="Seo Y.L."/>
        </authorList>
    </citation>
    <scope>NUCLEOTIDE SEQUENCE [LARGE SCALE GENOMIC DNA]</scope>
    <source>
        <strain evidence="2 3">MaA-C15</strain>
    </source>
</reference>
<evidence type="ECO:0000313" key="3">
    <source>
        <dbReference type="Proteomes" id="UP000323258"/>
    </source>
</evidence>
<feature type="transmembrane region" description="Helical" evidence="1">
    <location>
        <begin position="213"/>
        <end position="234"/>
    </location>
</feature>
<reference evidence="2 3" key="2">
    <citation type="submission" date="2019-09" db="EMBL/GenBank/DDBJ databases">
        <title>Mesorhizobium sp. MaA-C15 isolated from Microcystis aeruginosa.</title>
        <authorList>
            <person name="Jeong S.E."/>
            <person name="Jin H.M."/>
            <person name="Jeon C.O."/>
        </authorList>
    </citation>
    <scope>NUCLEOTIDE SEQUENCE [LARGE SCALE GENOMIC DNA]</scope>
    <source>
        <strain evidence="2 3">MaA-C15</strain>
    </source>
</reference>
<evidence type="ECO:0000313" key="2">
    <source>
        <dbReference type="EMBL" id="TYR30645.1"/>
    </source>
</evidence>
<protein>
    <submittedName>
        <fullName evidence="2">DUF1295 domain-containing protein</fullName>
    </submittedName>
</protein>
<feature type="transmembrane region" description="Helical" evidence="1">
    <location>
        <begin position="191"/>
        <end position="207"/>
    </location>
</feature>
<dbReference type="RefSeq" id="WP_148916181.1">
    <property type="nucleotide sequence ID" value="NZ_VSZS01000066.1"/>
</dbReference>
<keyword evidence="3" id="KW-1185">Reference proteome</keyword>
<dbReference type="OrthoDB" id="9779233at2"/>
<name>A0A5D4GTP5_9HYPH</name>